<dbReference type="Gene3D" id="1.10.10.10">
    <property type="entry name" value="Winged helix-like DNA-binding domain superfamily/Winged helix DNA-binding domain"/>
    <property type="match status" value="1"/>
</dbReference>
<dbReference type="Pfam" id="PF02082">
    <property type="entry name" value="Rrf2"/>
    <property type="match status" value="1"/>
</dbReference>
<evidence type="ECO:0000256" key="1">
    <source>
        <dbReference type="ARBA" id="ARBA00023125"/>
    </source>
</evidence>
<evidence type="ECO:0000313" key="3">
    <source>
        <dbReference type="Proteomes" id="UP000253490"/>
    </source>
</evidence>
<dbReference type="EMBL" id="QNRX01000003">
    <property type="protein sequence ID" value="RBP68399.1"/>
    <property type="molecule type" value="Genomic_DNA"/>
</dbReference>
<dbReference type="PANTHER" id="PTHR33221:SF5">
    <property type="entry name" value="HTH-TYPE TRANSCRIPTIONAL REGULATOR ISCR"/>
    <property type="match status" value="1"/>
</dbReference>
<dbReference type="AlphaFoldDB" id="A0A366IEV6"/>
<dbReference type="SUPFAM" id="SSF46785">
    <property type="entry name" value="Winged helix' DNA-binding domain"/>
    <property type="match status" value="1"/>
</dbReference>
<keyword evidence="1" id="KW-0238">DNA-binding</keyword>
<dbReference type="InterPro" id="IPR000944">
    <property type="entry name" value="Tscrpt_reg_Rrf2"/>
</dbReference>
<protein>
    <submittedName>
        <fullName evidence="2">BadM/Rrf2 family transcriptional regulator</fullName>
    </submittedName>
</protein>
<keyword evidence="3" id="KW-1185">Reference proteome</keyword>
<dbReference type="PROSITE" id="PS51197">
    <property type="entry name" value="HTH_RRF2_2"/>
    <property type="match status" value="1"/>
</dbReference>
<dbReference type="PROSITE" id="PS01332">
    <property type="entry name" value="HTH_RRF2_1"/>
    <property type="match status" value="1"/>
</dbReference>
<dbReference type="InterPro" id="IPR036390">
    <property type="entry name" value="WH_DNA-bd_sf"/>
</dbReference>
<evidence type="ECO:0000313" key="2">
    <source>
        <dbReference type="EMBL" id="RBP68399.1"/>
    </source>
</evidence>
<organism evidence="2 3">
    <name type="scientific">Alkalibaculum bacchi</name>
    <dbReference type="NCBI Taxonomy" id="645887"/>
    <lineage>
        <taxon>Bacteria</taxon>
        <taxon>Bacillati</taxon>
        <taxon>Bacillota</taxon>
        <taxon>Clostridia</taxon>
        <taxon>Eubacteriales</taxon>
        <taxon>Eubacteriaceae</taxon>
        <taxon>Alkalibaculum</taxon>
    </lineage>
</organism>
<dbReference type="GO" id="GO:0003700">
    <property type="term" value="F:DNA-binding transcription factor activity"/>
    <property type="evidence" value="ECO:0007669"/>
    <property type="project" value="TreeGrafter"/>
</dbReference>
<dbReference type="NCBIfam" id="TIGR00738">
    <property type="entry name" value="rrf2_super"/>
    <property type="match status" value="1"/>
</dbReference>
<proteinExistence type="predicted"/>
<name>A0A366IEV6_9FIRM</name>
<comment type="caution">
    <text evidence="2">The sequence shown here is derived from an EMBL/GenBank/DDBJ whole genome shotgun (WGS) entry which is preliminary data.</text>
</comment>
<gene>
    <name evidence="2" type="ORF">DES36_103162</name>
</gene>
<accession>A0A366IEV6</accession>
<dbReference type="InterPro" id="IPR030489">
    <property type="entry name" value="TR_Rrf2-type_CS"/>
</dbReference>
<dbReference type="InterPro" id="IPR036388">
    <property type="entry name" value="WH-like_DNA-bd_sf"/>
</dbReference>
<dbReference type="GO" id="GO:0005829">
    <property type="term" value="C:cytosol"/>
    <property type="evidence" value="ECO:0007669"/>
    <property type="project" value="TreeGrafter"/>
</dbReference>
<reference evidence="2 3" key="1">
    <citation type="submission" date="2018-06" db="EMBL/GenBank/DDBJ databases">
        <title>Genomic Encyclopedia of Type Strains, Phase IV (KMG-IV): sequencing the most valuable type-strain genomes for metagenomic binning, comparative biology and taxonomic classification.</title>
        <authorList>
            <person name="Goeker M."/>
        </authorList>
    </citation>
    <scope>NUCLEOTIDE SEQUENCE [LARGE SCALE GENOMIC DNA]</scope>
    <source>
        <strain evidence="2 3">DSM 22112</strain>
    </source>
</reference>
<dbReference type="GO" id="GO:0003677">
    <property type="term" value="F:DNA binding"/>
    <property type="evidence" value="ECO:0007669"/>
    <property type="project" value="UniProtKB-KW"/>
</dbReference>
<sequence>MYELSTYDDDQSVSLKEIAKNQGLSLSYLEQLFSTLKKERLVISQRGAKGGYKLAKPPQKISVGDIIRAVEGPIEFSECVGGAENYECNKSSMCVTKDVWQEVNDSVNSVIDNITLQDLLDKNQKKVKE</sequence>
<dbReference type="Proteomes" id="UP000253490">
    <property type="component" value="Unassembled WGS sequence"/>
</dbReference>
<dbReference type="PANTHER" id="PTHR33221">
    <property type="entry name" value="WINGED HELIX-TURN-HELIX TRANSCRIPTIONAL REGULATOR, RRF2 FAMILY"/>
    <property type="match status" value="1"/>
</dbReference>